<reference evidence="1" key="1">
    <citation type="journal article" date="2005" name="Gene">
        <title>Genomic structure of eight porcine chemokine receptors and intergene sharing of an exon between CCR1 and XCR1.</title>
        <authorList>
            <person name="Shinkai H."/>
            <person name="Morozumi T."/>
            <person name="Toki D."/>
            <person name="Eguchi T."/>
            <person name="Muneta Y."/>
            <person name="Awata T."/>
            <person name="Uenishi H."/>
        </authorList>
    </citation>
    <scope>NUCLEOTIDE SEQUENCE</scope>
</reference>
<evidence type="ECO:0000313" key="1">
    <source>
        <dbReference type="EMBL" id="BAD08662.1"/>
    </source>
</evidence>
<protein>
    <submittedName>
        <fullName evidence="1">Uncharacterized protein</fullName>
    </submittedName>
</protein>
<accession>Q6YSS8</accession>
<organism evidence="1">
    <name type="scientific">Sus scrofa</name>
    <name type="common">Pig</name>
    <dbReference type="NCBI Taxonomy" id="9823"/>
    <lineage>
        <taxon>Eukaryota</taxon>
        <taxon>Metazoa</taxon>
        <taxon>Chordata</taxon>
        <taxon>Craniata</taxon>
        <taxon>Vertebrata</taxon>
        <taxon>Euteleostomi</taxon>
        <taxon>Mammalia</taxon>
        <taxon>Eutheria</taxon>
        <taxon>Laurasiatheria</taxon>
        <taxon>Artiodactyla</taxon>
        <taxon>Suina</taxon>
        <taxon>Suidae</taxon>
        <taxon>Sus</taxon>
    </lineage>
</organism>
<dbReference type="AlphaFoldDB" id="Q6YSS8"/>
<proteinExistence type="predicted"/>
<dbReference type="EMBL" id="AP006436">
    <property type="protein sequence ID" value="BAD08662.1"/>
    <property type="molecule type" value="Genomic_DNA"/>
</dbReference>
<dbReference type="HOGENOM" id="CLU_2941153_0_0_1"/>
<name>Q6YSS8_PIG</name>
<sequence>MFKWKLNRVNIAVNATSKMGPYPNWDNQASVHILLYPKLNIYDLYAQMRLLDLNPIFCPA</sequence>